<evidence type="ECO:0000256" key="5">
    <source>
        <dbReference type="ARBA" id="ARBA00022989"/>
    </source>
</evidence>
<keyword evidence="3 10" id="KW-0812">Transmembrane</keyword>
<dbReference type="GO" id="GO:0015914">
    <property type="term" value="P:phospholipid transport"/>
    <property type="evidence" value="ECO:0007669"/>
    <property type="project" value="TreeGrafter"/>
</dbReference>
<dbReference type="InterPro" id="IPR031468">
    <property type="entry name" value="SMP_LBD"/>
</dbReference>
<dbReference type="GO" id="GO:0032865">
    <property type="term" value="C:ERMES complex"/>
    <property type="evidence" value="ECO:0007669"/>
    <property type="project" value="TreeGrafter"/>
</dbReference>
<reference evidence="12 13" key="1">
    <citation type="journal article" date="2013" name="BMC Genomics">
        <title>The genome and transcriptome of the pine saprophyte Ophiostoma piceae, and a comparison with the bark beetle-associated pine pathogen Grosmannia clavigera.</title>
        <authorList>
            <person name="Haridas S."/>
            <person name="Wang Y."/>
            <person name="Lim L."/>
            <person name="Massoumi Alamouti S."/>
            <person name="Jackman S."/>
            <person name="Docking R."/>
            <person name="Robertson G."/>
            <person name="Birol I."/>
            <person name="Bohlmann J."/>
            <person name="Breuil C."/>
        </authorList>
    </citation>
    <scope>NUCLEOTIDE SEQUENCE [LARGE SCALE GENOMIC DNA]</scope>
    <source>
        <strain evidence="12 13">UAMH 11346</strain>
    </source>
</reference>
<dbReference type="GO" id="GO:0005789">
    <property type="term" value="C:endoplasmic reticulum membrane"/>
    <property type="evidence" value="ECO:0007669"/>
    <property type="project" value="UniProtKB-SubCell"/>
</dbReference>
<feature type="region of interest" description="Disordered" evidence="9">
    <location>
        <begin position="82"/>
        <end position="104"/>
    </location>
</feature>
<evidence type="ECO:0000256" key="2">
    <source>
        <dbReference type="ARBA" id="ARBA00022448"/>
    </source>
</evidence>
<keyword evidence="4" id="KW-0256">Endoplasmic reticulum</keyword>
<feature type="domain" description="SMP-LTD" evidence="11">
    <location>
        <begin position="302"/>
        <end position="491"/>
    </location>
</feature>
<evidence type="ECO:0000256" key="9">
    <source>
        <dbReference type="SAM" id="MobiDB-lite"/>
    </source>
</evidence>
<feature type="compositionally biased region" description="Acidic residues" evidence="9">
    <location>
        <begin position="1000"/>
        <end position="1009"/>
    </location>
</feature>
<keyword evidence="8 10" id="KW-0472">Membrane</keyword>
<feature type="transmembrane region" description="Helical" evidence="10">
    <location>
        <begin position="7"/>
        <end position="29"/>
    </location>
</feature>
<dbReference type="CDD" id="cd21675">
    <property type="entry name" value="SMP_TEX2"/>
    <property type="match status" value="1"/>
</dbReference>
<dbReference type="Pfam" id="PF15413">
    <property type="entry name" value="PH_11"/>
    <property type="match status" value="1"/>
</dbReference>
<feature type="region of interest" description="Disordered" evidence="9">
    <location>
        <begin position="516"/>
        <end position="737"/>
    </location>
</feature>
<feature type="region of interest" description="Disordered" evidence="9">
    <location>
        <begin position="39"/>
        <end position="60"/>
    </location>
</feature>
<name>S3BVL6_OPHP1</name>
<dbReference type="PROSITE" id="PS51847">
    <property type="entry name" value="SMP"/>
    <property type="match status" value="1"/>
</dbReference>
<feature type="compositionally biased region" description="Polar residues" evidence="9">
    <location>
        <begin position="619"/>
        <end position="628"/>
    </location>
</feature>
<keyword evidence="7" id="KW-0446">Lipid-binding</keyword>
<dbReference type="AlphaFoldDB" id="S3BVL6"/>
<dbReference type="OrthoDB" id="26740at2759"/>
<dbReference type="EMBL" id="KE148160">
    <property type="protein sequence ID" value="EPE04597.1"/>
    <property type="molecule type" value="Genomic_DNA"/>
</dbReference>
<feature type="compositionally biased region" description="Pro residues" evidence="9">
    <location>
        <begin position="832"/>
        <end position="842"/>
    </location>
</feature>
<dbReference type="GO" id="GO:0008289">
    <property type="term" value="F:lipid binding"/>
    <property type="evidence" value="ECO:0007669"/>
    <property type="project" value="UniProtKB-KW"/>
</dbReference>
<evidence type="ECO:0000259" key="11">
    <source>
        <dbReference type="PROSITE" id="PS51847"/>
    </source>
</evidence>
<dbReference type="HOGENOM" id="CLU_006760_1_0_1"/>
<keyword evidence="2" id="KW-0813">Transport</keyword>
<evidence type="ECO:0000256" key="3">
    <source>
        <dbReference type="ARBA" id="ARBA00022692"/>
    </source>
</evidence>
<feature type="region of interest" description="Disordered" evidence="9">
    <location>
        <begin position="821"/>
        <end position="1058"/>
    </location>
</feature>
<evidence type="ECO:0000256" key="4">
    <source>
        <dbReference type="ARBA" id="ARBA00022824"/>
    </source>
</evidence>
<sequence>MASFTTFLIVYLFGGFTFIPLLIALAIYLTTQPVSSEATPALATDTPVATEKQRAGSLPKNDYSYDGLVLPGDDVKTLESVRREHAQEKAGKSGSGPRKHRGDRAEDFATAGYFAVHRKYVSMGVNSKPVEPGSVGPTPVAPPSPSVYQTFFRNMLPKKNGNNAVEVSNAASPRPKNARNMFYVVLRHGHLILFDDDQQVDVRHVIKLADHDVRISSGGGSTPEGELFIKRNAIHLSPRNLQRAKAHNAPTPQPWFFFCENCSEKEDFYFSLLRSQEDAPQPHEIDVRHLTALMERLHASEEAAEMRWLNALVGRLFLGVYKTSDVLNFVQSKIVTKLSRMPRPNFVASLVVQRVDIGETTPQITSPRLKSLTAEGECIVEADVRYTGRFEVDVAAVLRVSTPIGQQEVKTSLAIVLTQLEGHVLFKIKAPPSNRIWFSFRHMPKIEMEVRPIIMARQLTWPVFIQLIEGKIKEAIAESIVLPFWDDTPFFSTENKACRGGVWEDKSDKAHDGTAIRTGLSMPASGADAKTATSSGVSNDVPSGEENASPALLRLRRLSKANSSPTTATMSSTSVNSLESNSSERGRSSSLKKTSKKNRSSSDINDPNREASPPKLPTRPSTLSATSDHTAEAGSHPTLPLKNGQSNSNAMSWLSSGTLRSRASSLARSEAGTPTNDDLDATPRQNERPQSSRNDNENTDPFFTSGNSTAHNTSSSRLGGEGNNTTKSPAEQAARAATFAASSASAASLHRKKSIERAATVATTPDGDHNAKTSAVLAAAMTGAAQSAKRWGINALQRRATAVAERKAKAELEHRKGLAELDLTKPMGGGLPLPPLGEPLPLPSQLVPKADTPAATGSPVSEKKIKRKQVQPHAQPSTARQQSTVGSTHDPSISNESVGRRRQNTGGSSAWGSVPDLEPPQDLLVVAAPIDSDPEDEEDDSGLEDALCHGQDTNSSNSVHGSSAAESRSDSQPSQSENPGASSHSLKSEASGRESPVADEHDDGDDEQWGELAESVISAFLEGDDGQAKDRGHHQSQEESLISLDVGDEAVPEGAQRH</sequence>
<feature type="compositionally biased region" description="Polar residues" evidence="9">
    <location>
        <begin position="688"/>
        <end position="729"/>
    </location>
</feature>
<dbReference type="PANTHER" id="PTHR13466">
    <property type="entry name" value="TEX2 PROTEIN-RELATED"/>
    <property type="match status" value="1"/>
</dbReference>
<evidence type="ECO:0000256" key="8">
    <source>
        <dbReference type="ARBA" id="ARBA00023136"/>
    </source>
</evidence>
<dbReference type="STRING" id="1262450.S3BVL6"/>
<accession>S3BVL6</accession>
<dbReference type="eggNOG" id="KOG2238">
    <property type="taxonomic scope" value="Eukaryota"/>
</dbReference>
<feature type="compositionally biased region" description="Polar residues" evidence="9">
    <location>
        <begin position="872"/>
        <end position="897"/>
    </location>
</feature>
<comment type="subcellular location">
    <subcellularLocation>
        <location evidence="1">Endoplasmic reticulum membrane</location>
    </subcellularLocation>
</comment>
<feature type="compositionally biased region" description="Basic and acidic residues" evidence="9">
    <location>
        <begin position="986"/>
        <end position="999"/>
    </location>
</feature>
<gene>
    <name evidence="12" type="ORF">F503_03659</name>
</gene>
<keyword evidence="13" id="KW-1185">Reference proteome</keyword>
<evidence type="ECO:0000313" key="12">
    <source>
        <dbReference type="EMBL" id="EPE04597.1"/>
    </source>
</evidence>
<dbReference type="PANTHER" id="PTHR13466:SF19">
    <property type="entry name" value="NUCLEUS-VACUOLE JUNCTION PROTEIN 2"/>
    <property type="match status" value="1"/>
</dbReference>
<dbReference type="VEuPathDB" id="FungiDB:F503_03659"/>
<dbReference type="OMA" id="AKKWSWS"/>
<feature type="compositionally biased region" description="Low complexity" evidence="9">
    <location>
        <begin position="563"/>
        <end position="581"/>
    </location>
</feature>
<feature type="compositionally biased region" description="Acidic residues" evidence="9">
    <location>
        <begin position="932"/>
        <end position="943"/>
    </location>
</feature>
<evidence type="ECO:0000256" key="1">
    <source>
        <dbReference type="ARBA" id="ARBA00004586"/>
    </source>
</evidence>
<dbReference type="GO" id="GO:1990456">
    <property type="term" value="P:mitochondrion-endoplasmic reticulum membrane tethering"/>
    <property type="evidence" value="ECO:0007669"/>
    <property type="project" value="TreeGrafter"/>
</dbReference>
<evidence type="ECO:0000256" key="7">
    <source>
        <dbReference type="ARBA" id="ARBA00023121"/>
    </source>
</evidence>
<evidence type="ECO:0000256" key="6">
    <source>
        <dbReference type="ARBA" id="ARBA00023055"/>
    </source>
</evidence>
<proteinExistence type="predicted"/>
<protein>
    <submittedName>
        <fullName evidence="12">Ph domain-containing protein</fullName>
    </submittedName>
</protein>
<evidence type="ECO:0000313" key="13">
    <source>
        <dbReference type="Proteomes" id="UP000016923"/>
    </source>
</evidence>
<keyword evidence="6" id="KW-0445">Lipid transport</keyword>
<evidence type="ECO:0000256" key="10">
    <source>
        <dbReference type="SAM" id="Phobius"/>
    </source>
</evidence>
<feature type="compositionally biased region" description="Polar residues" evidence="9">
    <location>
        <begin position="951"/>
        <end position="985"/>
    </location>
</feature>
<feature type="compositionally biased region" description="Basic and acidic residues" evidence="9">
    <location>
        <begin position="82"/>
        <end position="91"/>
    </location>
</feature>
<organism evidence="12 13">
    <name type="scientific">Ophiostoma piceae (strain UAMH 11346)</name>
    <name type="common">Sap stain fungus</name>
    <dbReference type="NCBI Taxonomy" id="1262450"/>
    <lineage>
        <taxon>Eukaryota</taxon>
        <taxon>Fungi</taxon>
        <taxon>Dikarya</taxon>
        <taxon>Ascomycota</taxon>
        <taxon>Pezizomycotina</taxon>
        <taxon>Sordariomycetes</taxon>
        <taxon>Sordariomycetidae</taxon>
        <taxon>Ophiostomatales</taxon>
        <taxon>Ophiostomataceae</taxon>
        <taxon>Ophiostoma</taxon>
    </lineage>
</organism>
<feature type="compositionally biased region" description="Basic and acidic residues" evidence="9">
    <location>
        <begin position="1026"/>
        <end position="1037"/>
    </location>
</feature>
<feature type="compositionally biased region" description="Polar residues" evidence="9">
    <location>
        <begin position="531"/>
        <end position="541"/>
    </location>
</feature>
<feature type="compositionally biased region" description="Polar residues" evidence="9">
    <location>
        <begin position="643"/>
        <end position="653"/>
    </location>
</feature>
<dbReference type="Proteomes" id="UP000016923">
    <property type="component" value="Unassembled WGS sequence"/>
</dbReference>
<feature type="compositionally biased region" description="Low complexity" evidence="9">
    <location>
        <begin position="654"/>
        <end position="671"/>
    </location>
</feature>
<keyword evidence="5 10" id="KW-1133">Transmembrane helix</keyword>